<evidence type="ECO:0000256" key="1">
    <source>
        <dbReference type="ARBA" id="ARBA00005350"/>
    </source>
</evidence>
<comment type="caution">
    <text evidence="3">The sequence shown here is derived from an EMBL/GenBank/DDBJ whole genome shotgun (WGS) entry which is preliminary data.</text>
</comment>
<accession>A0AAE0FQH8</accession>
<dbReference type="GO" id="GO:0090729">
    <property type="term" value="F:toxin activity"/>
    <property type="evidence" value="ECO:0007669"/>
    <property type="project" value="InterPro"/>
</dbReference>
<evidence type="ECO:0000313" key="4">
    <source>
        <dbReference type="Proteomes" id="UP001190700"/>
    </source>
</evidence>
<evidence type="ECO:0000256" key="2">
    <source>
        <dbReference type="RuleBase" id="RU363116"/>
    </source>
</evidence>
<dbReference type="Pfam" id="PF03803">
    <property type="entry name" value="Scramblase"/>
    <property type="match status" value="1"/>
</dbReference>
<feature type="non-terminal residue" evidence="3">
    <location>
        <position position="109"/>
    </location>
</feature>
<evidence type="ECO:0000313" key="3">
    <source>
        <dbReference type="EMBL" id="KAK3264176.1"/>
    </source>
</evidence>
<dbReference type="GO" id="GO:0017128">
    <property type="term" value="F:phospholipid scramblase activity"/>
    <property type="evidence" value="ECO:0007669"/>
    <property type="project" value="InterPro"/>
</dbReference>
<dbReference type="EMBL" id="LGRX02014741">
    <property type="protein sequence ID" value="KAK3264176.1"/>
    <property type="molecule type" value="Genomic_DNA"/>
</dbReference>
<dbReference type="PANTHER" id="PTHR23248">
    <property type="entry name" value="PHOSPHOLIPID SCRAMBLASE-RELATED"/>
    <property type="match status" value="1"/>
</dbReference>
<dbReference type="Proteomes" id="UP001190700">
    <property type="component" value="Unassembled WGS sequence"/>
</dbReference>
<dbReference type="GO" id="GO:0005886">
    <property type="term" value="C:plasma membrane"/>
    <property type="evidence" value="ECO:0007669"/>
    <property type="project" value="TreeGrafter"/>
</dbReference>
<keyword evidence="4" id="KW-1185">Reference proteome</keyword>
<reference evidence="3 4" key="1">
    <citation type="journal article" date="2015" name="Genome Biol. Evol.">
        <title>Comparative Genomics of a Bacterivorous Green Alga Reveals Evolutionary Causalities and Consequences of Phago-Mixotrophic Mode of Nutrition.</title>
        <authorList>
            <person name="Burns J.A."/>
            <person name="Paasch A."/>
            <person name="Narechania A."/>
            <person name="Kim E."/>
        </authorList>
    </citation>
    <scope>NUCLEOTIDE SEQUENCE [LARGE SCALE GENOMIC DNA]</scope>
    <source>
        <strain evidence="3 4">PLY_AMNH</strain>
    </source>
</reference>
<dbReference type="GO" id="GO:0005615">
    <property type="term" value="C:extracellular space"/>
    <property type="evidence" value="ECO:0007669"/>
    <property type="project" value="InterPro"/>
</dbReference>
<protein>
    <recommendedName>
        <fullName evidence="2">Phospholipid scramblase</fullName>
    </recommendedName>
</protein>
<dbReference type="AlphaFoldDB" id="A0AAE0FQH8"/>
<dbReference type="InterPro" id="IPR005552">
    <property type="entry name" value="Scramblase"/>
</dbReference>
<organism evidence="3 4">
    <name type="scientific">Cymbomonas tetramitiformis</name>
    <dbReference type="NCBI Taxonomy" id="36881"/>
    <lineage>
        <taxon>Eukaryota</taxon>
        <taxon>Viridiplantae</taxon>
        <taxon>Chlorophyta</taxon>
        <taxon>Pyramimonadophyceae</taxon>
        <taxon>Pyramimonadales</taxon>
        <taxon>Pyramimonadaceae</taxon>
        <taxon>Cymbomonas</taxon>
    </lineage>
</organism>
<dbReference type="PANTHER" id="PTHR23248:SF9">
    <property type="entry name" value="PHOSPHOLIPID SCRAMBLASE"/>
    <property type="match status" value="1"/>
</dbReference>
<gene>
    <name evidence="3" type="ORF">CYMTET_27066</name>
</gene>
<name>A0AAE0FQH8_9CHLO</name>
<sequence length="109" mass="12311">MSETTKLVAPQLVTIEPNTRALLNATSDLTVRQQTSNIENIVNACCPGNFAEVQNKYEIYDSQGTYILLAKEDSNFCCRICCNPSHSLDLNIKETTKNQEALRIERPFR</sequence>
<proteinExistence type="inferred from homology"/>
<comment type="similarity">
    <text evidence="1 2">Belongs to the phospholipid scramblase family.</text>
</comment>